<comment type="caution">
    <text evidence="1">The sequence shown here is derived from an EMBL/GenBank/DDBJ whole genome shotgun (WGS) entry which is preliminary data.</text>
</comment>
<evidence type="ECO:0008006" key="3">
    <source>
        <dbReference type="Google" id="ProtNLM"/>
    </source>
</evidence>
<evidence type="ECO:0000313" key="2">
    <source>
        <dbReference type="Proteomes" id="UP000326903"/>
    </source>
</evidence>
<dbReference type="RefSeq" id="WP_150417215.1">
    <property type="nucleotide sequence ID" value="NZ_VYQF01000016.1"/>
</dbReference>
<proteinExistence type="predicted"/>
<dbReference type="Proteomes" id="UP000326903">
    <property type="component" value="Unassembled WGS sequence"/>
</dbReference>
<dbReference type="Pfam" id="PF20583">
    <property type="entry name" value="DUF6786"/>
    <property type="match status" value="1"/>
</dbReference>
<dbReference type="AlphaFoldDB" id="A0A5J5I9M2"/>
<protein>
    <recommendedName>
        <fullName evidence="3">Lipoprotein</fullName>
    </recommendedName>
</protein>
<dbReference type="EMBL" id="VYQF01000016">
    <property type="protein sequence ID" value="KAA9034377.1"/>
    <property type="molecule type" value="Genomic_DNA"/>
</dbReference>
<reference evidence="1 2" key="1">
    <citation type="submission" date="2019-09" db="EMBL/GenBank/DDBJ databases">
        <title>Draft genome sequence of Ginsengibacter sp. BR5-29.</title>
        <authorList>
            <person name="Im W.-T."/>
        </authorList>
    </citation>
    <scope>NUCLEOTIDE SEQUENCE [LARGE SCALE GENOMIC DNA]</scope>
    <source>
        <strain evidence="1 2">BR5-29</strain>
    </source>
</reference>
<accession>A0A5J5I9M2</accession>
<dbReference type="PROSITE" id="PS51257">
    <property type="entry name" value="PROKAR_LIPOPROTEIN"/>
    <property type="match status" value="1"/>
</dbReference>
<gene>
    <name evidence="1" type="ORF">FW778_22690</name>
</gene>
<organism evidence="1 2">
    <name type="scientific">Ginsengibacter hankyongi</name>
    <dbReference type="NCBI Taxonomy" id="2607284"/>
    <lineage>
        <taxon>Bacteria</taxon>
        <taxon>Pseudomonadati</taxon>
        <taxon>Bacteroidota</taxon>
        <taxon>Chitinophagia</taxon>
        <taxon>Chitinophagales</taxon>
        <taxon>Chitinophagaceae</taxon>
        <taxon>Ginsengibacter</taxon>
    </lineage>
</organism>
<keyword evidence="2" id="KW-1185">Reference proteome</keyword>
<dbReference type="InterPro" id="IPR046713">
    <property type="entry name" value="DUF6786"/>
</dbReference>
<name>A0A5J5I9M2_9BACT</name>
<evidence type="ECO:0000313" key="1">
    <source>
        <dbReference type="EMBL" id="KAA9034377.1"/>
    </source>
</evidence>
<sequence>MKKNTGLLLIAFLIISSCHSKIVKQPHEISGRDSAGNAYGDDRHFLEKHQAMVELTNGNSKVLIAPGYQARVMTSTCGGDTGYSFGWINYALINSGKYMPHINAYGGEERFWMGPEGGQYALFFKPGDPFDLKHWQTPAIIDTAGFELVKKDSTTASFTRSFDLENYAGTMFRVRVDRRIKLLSASEAVAVLHTPIPGVSWVGYQTINTITNAGKNAWLKPQGVLSIWLSSMLKASPQNTVMIPFRNGGASKINSTYFGKVPAERLVKKDSFLFFKTDAKYRSKIGVPPSIVKQLLGDYDASGNVLTIIKFDYNGDSDYVNSTWEHQQFPYKGDVVNSYNDGPNDLGSQLGTFYEMETSSPAIALRKNQSLTHTQYIFHFQGKKNELNEVAKRLLGVSLDEANL</sequence>